<gene>
    <name evidence="8" type="ORF">AALO17_26870</name>
</gene>
<evidence type="ECO:0000256" key="2">
    <source>
        <dbReference type="ARBA" id="ARBA00023012"/>
    </source>
</evidence>
<dbReference type="SMART" id="SM00448">
    <property type="entry name" value="REC"/>
    <property type="match status" value="1"/>
</dbReference>
<dbReference type="InterPro" id="IPR011006">
    <property type="entry name" value="CheY-like_superfamily"/>
</dbReference>
<dbReference type="InterPro" id="IPR001867">
    <property type="entry name" value="OmpR/PhoB-type_DNA-bd"/>
</dbReference>
<dbReference type="InterPro" id="IPR036388">
    <property type="entry name" value="WH-like_DNA-bd_sf"/>
</dbReference>
<dbReference type="RefSeq" id="WP_067559835.1">
    <property type="nucleotide sequence ID" value="NZ_CAPABP010000007.1"/>
</dbReference>
<keyword evidence="2" id="KW-0902">Two-component regulatory system</keyword>
<dbReference type="Gene3D" id="1.10.10.10">
    <property type="entry name" value="Winged helix-like DNA-binding domain superfamily/Winged helix DNA-binding domain"/>
    <property type="match status" value="1"/>
</dbReference>
<dbReference type="Proteomes" id="UP000069771">
    <property type="component" value="Chromosome"/>
</dbReference>
<keyword evidence="4" id="KW-0238">DNA-binding</keyword>
<dbReference type="KEGG" id="fro:AALO17_26870"/>
<keyword evidence="3" id="KW-0805">Transcription regulation</keyword>
<dbReference type="SMART" id="SM00862">
    <property type="entry name" value="Trans_reg_C"/>
    <property type="match status" value="1"/>
</dbReference>
<dbReference type="Gene3D" id="3.40.50.2300">
    <property type="match status" value="1"/>
</dbReference>
<dbReference type="InterPro" id="IPR016032">
    <property type="entry name" value="Sig_transdc_resp-reg_C-effctor"/>
</dbReference>
<evidence type="ECO:0000256" key="6">
    <source>
        <dbReference type="PROSITE-ProRule" id="PRU00169"/>
    </source>
</evidence>
<dbReference type="PROSITE" id="PS50110">
    <property type="entry name" value="RESPONSE_REGULATORY"/>
    <property type="match status" value="1"/>
</dbReference>
<evidence type="ECO:0000313" key="8">
    <source>
        <dbReference type="EMBL" id="AMK55821.1"/>
    </source>
</evidence>
<proteinExistence type="predicted"/>
<keyword evidence="1 6" id="KW-0597">Phosphoprotein</keyword>
<dbReference type="Pfam" id="PF00072">
    <property type="entry name" value="Response_reg"/>
    <property type="match status" value="1"/>
</dbReference>
<dbReference type="GO" id="GO:0005829">
    <property type="term" value="C:cytosol"/>
    <property type="evidence" value="ECO:0007669"/>
    <property type="project" value="TreeGrafter"/>
</dbReference>
<dbReference type="PANTHER" id="PTHR48111:SF1">
    <property type="entry name" value="TWO-COMPONENT RESPONSE REGULATOR ORR33"/>
    <property type="match status" value="1"/>
</dbReference>
<reference evidence="8 9" key="1">
    <citation type="journal article" date="2016" name="Gut Pathog.">
        <title>Whole genome sequencing of "Faecalibaculum rodentium" ALO17, isolated from C57BL/6J laboratory mouse feces.</title>
        <authorList>
            <person name="Lim S."/>
            <person name="Chang D.H."/>
            <person name="Ahn S."/>
            <person name="Kim B.C."/>
        </authorList>
    </citation>
    <scope>NUCLEOTIDE SEQUENCE [LARGE SCALE GENOMIC DNA]</scope>
    <source>
        <strain evidence="8 9">Alo17</strain>
    </source>
</reference>
<evidence type="ECO:0000256" key="5">
    <source>
        <dbReference type="ARBA" id="ARBA00023163"/>
    </source>
</evidence>
<keyword evidence="5" id="KW-0804">Transcription</keyword>
<evidence type="ECO:0000256" key="1">
    <source>
        <dbReference type="ARBA" id="ARBA00022553"/>
    </source>
</evidence>
<dbReference type="GO" id="GO:0006355">
    <property type="term" value="P:regulation of DNA-templated transcription"/>
    <property type="evidence" value="ECO:0007669"/>
    <property type="project" value="InterPro"/>
</dbReference>
<feature type="domain" description="Response regulatory" evidence="7">
    <location>
        <begin position="3"/>
        <end position="112"/>
    </location>
</feature>
<dbReference type="EMBL" id="CP011391">
    <property type="protein sequence ID" value="AMK55821.1"/>
    <property type="molecule type" value="Genomic_DNA"/>
</dbReference>
<accession>A0A140DYU4</accession>
<dbReference type="InterPro" id="IPR039420">
    <property type="entry name" value="WalR-like"/>
</dbReference>
<sequence length="213" mass="23538">MPSILIVEDDWSLAQAMKEFLSDYDVLCVQTMEQAVREWKQADLFLLDVRLPDGDGIELAAWLRTVTGKPILMISGCGKESDQLDGYEAGADDYIVKPVSGAILLAKVRALINRTGIQKNLVTWKRCVADLDTCQLRNGQKVAELSRSETEIVALLLQAQGNPVSSAVIRSRLSRELTESSLSSRISELRRKLKETGIQVEGRASRGYSVVIS</sequence>
<evidence type="ECO:0000256" key="3">
    <source>
        <dbReference type="ARBA" id="ARBA00023015"/>
    </source>
</evidence>
<evidence type="ECO:0000256" key="4">
    <source>
        <dbReference type="ARBA" id="ARBA00023125"/>
    </source>
</evidence>
<evidence type="ECO:0000259" key="7">
    <source>
        <dbReference type="PROSITE" id="PS50110"/>
    </source>
</evidence>
<keyword evidence="9" id="KW-1185">Reference proteome</keyword>
<dbReference type="CDD" id="cd17574">
    <property type="entry name" value="REC_OmpR"/>
    <property type="match status" value="1"/>
</dbReference>
<organism evidence="8 9">
    <name type="scientific">Faecalibaculum rodentium</name>
    <dbReference type="NCBI Taxonomy" id="1702221"/>
    <lineage>
        <taxon>Bacteria</taxon>
        <taxon>Bacillati</taxon>
        <taxon>Bacillota</taxon>
        <taxon>Erysipelotrichia</taxon>
        <taxon>Erysipelotrichales</taxon>
        <taxon>Erysipelotrichaceae</taxon>
        <taxon>Faecalibaculum</taxon>
    </lineage>
</organism>
<dbReference type="InterPro" id="IPR001789">
    <property type="entry name" value="Sig_transdc_resp-reg_receiver"/>
</dbReference>
<dbReference type="GO" id="GO:0032993">
    <property type="term" value="C:protein-DNA complex"/>
    <property type="evidence" value="ECO:0007669"/>
    <property type="project" value="TreeGrafter"/>
</dbReference>
<dbReference type="AlphaFoldDB" id="A0A140DYU4"/>
<dbReference type="SUPFAM" id="SSF52172">
    <property type="entry name" value="CheY-like"/>
    <property type="match status" value="1"/>
</dbReference>
<dbReference type="PANTHER" id="PTHR48111">
    <property type="entry name" value="REGULATOR OF RPOS"/>
    <property type="match status" value="1"/>
</dbReference>
<protein>
    <recommendedName>
        <fullName evidence="7">Response regulatory domain-containing protein</fullName>
    </recommendedName>
</protein>
<feature type="modified residue" description="4-aspartylphosphate" evidence="6">
    <location>
        <position position="48"/>
    </location>
</feature>
<dbReference type="STRING" id="1702221.AALO17_26870"/>
<dbReference type="GO" id="GO:0000156">
    <property type="term" value="F:phosphorelay response regulator activity"/>
    <property type="evidence" value="ECO:0007669"/>
    <property type="project" value="TreeGrafter"/>
</dbReference>
<dbReference type="SUPFAM" id="SSF46894">
    <property type="entry name" value="C-terminal effector domain of the bipartite response regulators"/>
    <property type="match status" value="1"/>
</dbReference>
<dbReference type="GO" id="GO:0000976">
    <property type="term" value="F:transcription cis-regulatory region binding"/>
    <property type="evidence" value="ECO:0007669"/>
    <property type="project" value="TreeGrafter"/>
</dbReference>
<name>A0A140DYU4_9FIRM</name>
<evidence type="ECO:0000313" key="9">
    <source>
        <dbReference type="Proteomes" id="UP000069771"/>
    </source>
</evidence>